<keyword evidence="4" id="KW-1185">Reference proteome</keyword>
<evidence type="ECO:0000313" key="3">
    <source>
        <dbReference type="EMBL" id="SOD90595.1"/>
    </source>
</evidence>
<dbReference type="InterPro" id="IPR023801">
    <property type="entry name" value="His_deacetylse_dom"/>
</dbReference>
<gene>
    <name evidence="3" type="ORF">SAMN05421508_101595</name>
</gene>
<organism evidence="3 4">
    <name type="scientific">Caenispirillum bisanense</name>
    <dbReference type="NCBI Taxonomy" id="414052"/>
    <lineage>
        <taxon>Bacteria</taxon>
        <taxon>Pseudomonadati</taxon>
        <taxon>Pseudomonadota</taxon>
        <taxon>Alphaproteobacteria</taxon>
        <taxon>Rhodospirillales</taxon>
        <taxon>Novispirillaceae</taxon>
        <taxon>Caenispirillum</taxon>
    </lineage>
</organism>
<dbReference type="InterPro" id="IPR023696">
    <property type="entry name" value="Ureohydrolase_dom_sf"/>
</dbReference>
<evidence type="ECO:0000313" key="4">
    <source>
        <dbReference type="Proteomes" id="UP000219621"/>
    </source>
</evidence>
<dbReference type="GO" id="GO:0040029">
    <property type="term" value="P:epigenetic regulation of gene expression"/>
    <property type="evidence" value="ECO:0007669"/>
    <property type="project" value="TreeGrafter"/>
</dbReference>
<dbReference type="AlphaFoldDB" id="A0A286G523"/>
<accession>A0A286G523</accession>
<dbReference type="Pfam" id="PF00850">
    <property type="entry name" value="Hist_deacetyl"/>
    <property type="match status" value="1"/>
</dbReference>
<comment type="similarity">
    <text evidence="1">Belongs to the histone deacetylase family.</text>
</comment>
<dbReference type="PANTHER" id="PTHR10625:SF10">
    <property type="entry name" value="HISTONE DEACETYLASE HDAC1"/>
    <property type="match status" value="1"/>
</dbReference>
<dbReference type="OrthoDB" id="9808367at2"/>
<dbReference type="GO" id="GO:0004407">
    <property type="term" value="F:histone deacetylase activity"/>
    <property type="evidence" value="ECO:0007669"/>
    <property type="project" value="TreeGrafter"/>
</dbReference>
<protein>
    <submittedName>
        <fullName evidence="3">Acetoin utilization deacetylase AcuC</fullName>
    </submittedName>
</protein>
<evidence type="ECO:0000259" key="2">
    <source>
        <dbReference type="Pfam" id="PF00850"/>
    </source>
</evidence>
<dbReference type="PANTHER" id="PTHR10625">
    <property type="entry name" value="HISTONE DEACETYLASE HDAC1-RELATED"/>
    <property type="match status" value="1"/>
</dbReference>
<name>A0A286G523_9PROT</name>
<dbReference type="RefSeq" id="WP_097277470.1">
    <property type="nucleotide sequence ID" value="NZ_OCNJ01000001.1"/>
</dbReference>
<sequence length="309" mass="34087">MATLLVTHHACIDHDTGDLHPECGDRLRAILRVLESEEFMMLHREEAPHATREQLMRVHPLSYIERVMDAVPHDGHHHIDGDTILSPDSGEAALRAAGAVCAAVDAVARGEVRNAFCAVRPPGHHAEREQAMGFCIFNNVAVGAYHAREVHGLKRVAVLDWDVHHGNGTQHIFWDDPDMFYASTHQWPQWPHTGATGETGAHDNILNVPLPVRAGSDEFRQVMTDQVLPAMRDFKPDMIILSCGFDAHANDPMAYLLLQVSDFVWATKEVMALADEVCDGRVVSVLEGGYDIRALAACTVGHVRALMGI</sequence>
<dbReference type="InterPro" id="IPR037138">
    <property type="entry name" value="His_deacetylse_dom_sf"/>
</dbReference>
<dbReference type="SUPFAM" id="SSF52768">
    <property type="entry name" value="Arginase/deacetylase"/>
    <property type="match status" value="1"/>
</dbReference>
<dbReference type="PRINTS" id="PR01270">
    <property type="entry name" value="HDASUPER"/>
</dbReference>
<proteinExistence type="inferred from homology"/>
<evidence type="ECO:0000256" key="1">
    <source>
        <dbReference type="ARBA" id="ARBA00005947"/>
    </source>
</evidence>
<dbReference type="EMBL" id="OCNJ01000001">
    <property type="protein sequence ID" value="SOD90595.1"/>
    <property type="molecule type" value="Genomic_DNA"/>
</dbReference>
<reference evidence="3 4" key="1">
    <citation type="submission" date="2017-09" db="EMBL/GenBank/DDBJ databases">
        <authorList>
            <person name="Ehlers B."/>
            <person name="Leendertz F.H."/>
        </authorList>
    </citation>
    <scope>NUCLEOTIDE SEQUENCE [LARGE SCALE GENOMIC DNA]</scope>
    <source>
        <strain evidence="3 4">USBA 140</strain>
    </source>
</reference>
<dbReference type="CDD" id="cd11599">
    <property type="entry name" value="HDAC_classII_2"/>
    <property type="match status" value="1"/>
</dbReference>
<dbReference type="Gene3D" id="3.40.800.20">
    <property type="entry name" value="Histone deacetylase domain"/>
    <property type="match status" value="1"/>
</dbReference>
<dbReference type="InterPro" id="IPR000286">
    <property type="entry name" value="HDACs"/>
</dbReference>
<dbReference type="Proteomes" id="UP000219621">
    <property type="component" value="Unassembled WGS sequence"/>
</dbReference>
<feature type="domain" description="Histone deacetylase" evidence="2">
    <location>
        <begin position="20"/>
        <end position="306"/>
    </location>
</feature>